<dbReference type="PRINTS" id="PR00625">
    <property type="entry name" value="JDOMAIN"/>
</dbReference>
<dbReference type="GO" id="GO:0042026">
    <property type="term" value="P:protein refolding"/>
    <property type="evidence" value="ECO:0007669"/>
    <property type="project" value="TreeGrafter"/>
</dbReference>
<evidence type="ECO:0000256" key="1">
    <source>
        <dbReference type="ARBA" id="ARBA00022490"/>
    </source>
</evidence>
<dbReference type="GO" id="GO:0003677">
    <property type="term" value="F:DNA binding"/>
    <property type="evidence" value="ECO:0007669"/>
    <property type="project" value="UniProtKB-KW"/>
</dbReference>
<dbReference type="CDD" id="cd10747">
    <property type="entry name" value="DnaJ_C"/>
    <property type="match status" value="1"/>
</dbReference>
<name>A0A286RHW5_9BACT</name>
<dbReference type="InterPro" id="IPR001623">
    <property type="entry name" value="DnaJ_domain"/>
</dbReference>
<accession>A0A286RHW5</accession>
<keyword evidence="1" id="KW-0963">Cytoplasm</keyword>
<dbReference type="RefSeq" id="WP_095415580.1">
    <property type="nucleotide sequence ID" value="NZ_CP018477.1"/>
</dbReference>
<dbReference type="OrthoDB" id="9779889at2"/>
<dbReference type="Proteomes" id="UP000215086">
    <property type="component" value="Chromosome"/>
</dbReference>
<evidence type="ECO:0000259" key="4">
    <source>
        <dbReference type="PROSITE" id="PS50076"/>
    </source>
</evidence>
<dbReference type="FunFam" id="2.60.260.20:FF:000008">
    <property type="entry name" value="Curved DNA-binding protein"/>
    <property type="match status" value="1"/>
</dbReference>
<dbReference type="GO" id="GO:0005737">
    <property type="term" value="C:cytoplasm"/>
    <property type="evidence" value="ECO:0007669"/>
    <property type="project" value="TreeGrafter"/>
</dbReference>
<dbReference type="SMART" id="SM00271">
    <property type="entry name" value="DnaJ"/>
    <property type="match status" value="1"/>
</dbReference>
<dbReference type="PROSITE" id="PS50076">
    <property type="entry name" value="DNAJ_2"/>
    <property type="match status" value="1"/>
</dbReference>
<dbReference type="InterPro" id="IPR018253">
    <property type="entry name" value="DnaJ_domain_CS"/>
</dbReference>
<evidence type="ECO:0000256" key="3">
    <source>
        <dbReference type="ARBA" id="ARBA00023186"/>
    </source>
</evidence>
<keyword evidence="6" id="KW-1185">Reference proteome</keyword>
<dbReference type="AlphaFoldDB" id="A0A286RHW5"/>
<dbReference type="EMBL" id="CP018477">
    <property type="protein sequence ID" value="ASV75555.1"/>
    <property type="molecule type" value="Genomic_DNA"/>
</dbReference>
<organism evidence="5 6">
    <name type="scientific">Thermogutta terrifontis</name>
    <dbReference type="NCBI Taxonomy" id="1331910"/>
    <lineage>
        <taxon>Bacteria</taxon>
        <taxon>Pseudomonadati</taxon>
        <taxon>Planctomycetota</taxon>
        <taxon>Planctomycetia</taxon>
        <taxon>Pirellulales</taxon>
        <taxon>Thermoguttaceae</taxon>
        <taxon>Thermogutta</taxon>
    </lineage>
</organism>
<proteinExistence type="predicted"/>
<dbReference type="PROSITE" id="PS00636">
    <property type="entry name" value="DNAJ_1"/>
    <property type="match status" value="1"/>
</dbReference>
<dbReference type="PANTHER" id="PTHR43096:SF52">
    <property type="entry name" value="DNAJ HOMOLOG 1, MITOCHONDRIAL-RELATED"/>
    <property type="match status" value="1"/>
</dbReference>
<dbReference type="InterPro" id="IPR002939">
    <property type="entry name" value="DnaJ_C"/>
</dbReference>
<dbReference type="SUPFAM" id="SSF46565">
    <property type="entry name" value="Chaperone J-domain"/>
    <property type="match status" value="1"/>
</dbReference>
<evidence type="ECO:0000256" key="2">
    <source>
        <dbReference type="ARBA" id="ARBA00023125"/>
    </source>
</evidence>
<evidence type="ECO:0000313" key="5">
    <source>
        <dbReference type="EMBL" id="ASV75555.1"/>
    </source>
</evidence>
<protein>
    <submittedName>
        <fullName evidence="5">Chaperone protein DnaJ</fullName>
    </submittedName>
</protein>
<dbReference type="CDD" id="cd06257">
    <property type="entry name" value="DnaJ"/>
    <property type="match status" value="1"/>
</dbReference>
<evidence type="ECO:0000313" key="6">
    <source>
        <dbReference type="Proteomes" id="UP000215086"/>
    </source>
</evidence>
<dbReference type="KEGG" id="ttf:THTE_2953"/>
<dbReference type="PANTHER" id="PTHR43096">
    <property type="entry name" value="DNAJ HOMOLOG 1, MITOCHONDRIAL-RELATED"/>
    <property type="match status" value="1"/>
</dbReference>
<dbReference type="FunFam" id="2.60.260.20:FF:000013">
    <property type="entry name" value="DnaJ subfamily B member 11"/>
    <property type="match status" value="1"/>
</dbReference>
<sequence>MARDYYKILGVPRNATDEEIRKAYRQLARKYHPDLNPNDKNAKEKFQEVQEAFEVLSDPQKREMYDRYGASFQYAGAGAGARPGTGRGGFTQTGPGEFTFFFGDDFDLGRFFEERYQDFPGGRGGMGGFEDLFQHFRRTAGRGRTAETTGAGLRGQDIESEVTIPFTTAVEGGEVAISVRRPDGRSETLSVKIPAGIEDGKRIRLRGQGAPAPYGGEPGDLYLTVHVAPHPHFERKGKDLYVKLPVTIPEALFGAKVDVPTPHGTISLRIPPGTASGKKLRVPGYGVRPAGEPAGDLYVEVLIVPPPHIPESMKESLQRLQDAYTSNVRTGVTWR</sequence>
<dbReference type="GO" id="GO:0051082">
    <property type="term" value="F:unfolded protein binding"/>
    <property type="evidence" value="ECO:0007669"/>
    <property type="project" value="InterPro"/>
</dbReference>
<dbReference type="Pfam" id="PF01556">
    <property type="entry name" value="DnaJ_C"/>
    <property type="match status" value="1"/>
</dbReference>
<dbReference type="Gene3D" id="2.60.260.20">
    <property type="entry name" value="Urease metallochaperone UreE, N-terminal domain"/>
    <property type="match status" value="2"/>
</dbReference>
<gene>
    <name evidence="5" type="ORF">THTE_2953</name>
</gene>
<keyword evidence="2" id="KW-0238">DNA-binding</keyword>
<dbReference type="Pfam" id="PF00226">
    <property type="entry name" value="DnaJ"/>
    <property type="match status" value="1"/>
</dbReference>
<dbReference type="InterPro" id="IPR036869">
    <property type="entry name" value="J_dom_sf"/>
</dbReference>
<feature type="domain" description="J" evidence="4">
    <location>
        <begin position="4"/>
        <end position="69"/>
    </location>
</feature>
<dbReference type="Gene3D" id="1.10.287.110">
    <property type="entry name" value="DnaJ domain"/>
    <property type="match status" value="1"/>
</dbReference>
<keyword evidence="3" id="KW-0143">Chaperone</keyword>
<dbReference type="InterPro" id="IPR008971">
    <property type="entry name" value="HSP40/DnaJ_pept-bd"/>
</dbReference>
<reference evidence="5 6" key="1">
    <citation type="journal article" name="Front. Microbiol.">
        <title>Sugar Metabolism of the First Thermophilic Planctomycete Thermogutta terrifontis: Comparative Genomic and Transcriptomic Approaches.</title>
        <authorList>
            <person name="Elcheninov A.G."/>
            <person name="Menzel P."/>
            <person name="Gudbergsdottir S.R."/>
            <person name="Slesarev A.I."/>
            <person name="Kadnikov V.V."/>
            <person name="Krogh A."/>
            <person name="Bonch-Osmolovskaya E.A."/>
            <person name="Peng X."/>
            <person name="Kublanov I.V."/>
        </authorList>
    </citation>
    <scope>NUCLEOTIDE SEQUENCE [LARGE SCALE GENOMIC DNA]</scope>
    <source>
        <strain evidence="5 6">R1</strain>
    </source>
</reference>
<dbReference type="SUPFAM" id="SSF49493">
    <property type="entry name" value="HSP40/DnaJ peptide-binding domain"/>
    <property type="match status" value="2"/>
</dbReference>